<dbReference type="PROSITE" id="PS50109">
    <property type="entry name" value="HIS_KIN"/>
    <property type="match status" value="1"/>
</dbReference>
<dbReference type="SUPFAM" id="SSF47384">
    <property type="entry name" value="Homodimeric domain of signal transducing histidine kinase"/>
    <property type="match status" value="1"/>
</dbReference>
<protein>
    <recommendedName>
        <fullName evidence="2">histidine kinase</fullName>
        <ecNumber evidence="2">2.7.13.3</ecNumber>
    </recommendedName>
</protein>
<evidence type="ECO:0000256" key="2">
    <source>
        <dbReference type="ARBA" id="ARBA00012438"/>
    </source>
</evidence>
<evidence type="ECO:0000256" key="1">
    <source>
        <dbReference type="ARBA" id="ARBA00000085"/>
    </source>
</evidence>
<name>Q7NK92_GLOVI</name>
<dbReference type="EC" id="2.7.13.3" evidence="2"/>
<dbReference type="InterPro" id="IPR005467">
    <property type="entry name" value="His_kinase_dom"/>
</dbReference>
<dbReference type="InterPro" id="IPR036890">
    <property type="entry name" value="HATPase_C_sf"/>
</dbReference>
<evidence type="ECO:0000256" key="3">
    <source>
        <dbReference type="ARBA" id="ARBA00022553"/>
    </source>
</evidence>
<dbReference type="Proteomes" id="UP000000557">
    <property type="component" value="Chromosome"/>
</dbReference>
<dbReference type="SUPFAM" id="SSF55874">
    <property type="entry name" value="ATPase domain of HSP90 chaperone/DNA topoisomerase II/histidine kinase"/>
    <property type="match status" value="1"/>
</dbReference>
<dbReference type="eggNOG" id="COG2205">
    <property type="taxonomic scope" value="Bacteria"/>
</dbReference>
<dbReference type="Gene3D" id="1.10.287.130">
    <property type="match status" value="1"/>
</dbReference>
<evidence type="ECO:0000313" key="7">
    <source>
        <dbReference type="EMBL" id="BAC89527.1"/>
    </source>
</evidence>
<dbReference type="OrthoDB" id="537027at2"/>
<keyword evidence="3" id="KW-0597">Phosphoprotein</keyword>
<accession>Q7NK92</accession>
<dbReference type="PANTHER" id="PTHR43547">
    <property type="entry name" value="TWO-COMPONENT HISTIDINE KINASE"/>
    <property type="match status" value="1"/>
</dbReference>
<evidence type="ECO:0000259" key="6">
    <source>
        <dbReference type="PROSITE" id="PS50109"/>
    </source>
</evidence>
<dbReference type="STRING" id="251221.gene:10759075"/>
<keyword evidence="5" id="KW-0902">Two-component regulatory system</keyword>
<dbReference type="PANTHER" id="PTHR43547:SF2">
    <property type="entry name" value="HYBRID SIGNAL TRANSDUCTION HISTIDINE KINASE C"/>
    <property type="match status" value="1"/>
</dbReference>
<keyword evidence="4 7" id="KW-0418">Kinase</keyword>
<dbReference type="Gene3D" id="3.30.565.10">
    <property type="entry name" value="Histidine kinase-like ATPase, C-terminal domain"/>
    <property type="match status" value="1"/>
</dbReference>
<reference evidence="7 8" key="2">
    <citation type="journal article" date="2003" name="DNA Res.">
        <title>Complete genome structure of Gloeobacter violaceus PCC 7421, a cyanobacterium that lacks thylakoids (supplement).</title>
        <authorList>
            <person name="Nakamura Y."/>
            <person name="Kaneko T."/>
            <person name="Sato S."/>
            <person name="Mimuro M."/>
            <person name="Miyashita H."/>
            <person name="Tsuchiya T."/>
            <person name="Sasamoto S."/>
            <person name="Watanabe A."/>
            <person name="Kawashima K."/>
            <person name="Kishida Y."/>
            <person name="Kiyokawa C."/>
            <person name="Kohara M."/>
            <person name="Matsumoto M."/>
            <person name="Matsuno A."/>
            <person name="Nakazaki N."/>
            <person name="Shimpo S."/>
            <person name="Takeuchi C."/>
            <person name="Yamada M."/>
            <person name="Tabata S."/>
        </authorList>
    </citation>
    <scope>NUCLEOTIDE SEQUENCE [LARGE SCALE GENOMIC DNA]</scope>
    <source>
        <strain evidence="8">ATCC 29082 / PCC 7421</strain>
    </source>
</reference>
<dbReference type="EMBL" id="BA000045">
    <property type="protein sequence ID" value="BAC89527.1"/>
    <property type="molecule type" value="Genomic_DNA"/>
</dbReference>
<dbReference type="RefSeq" id="WP_011141585.1">
    <property type="nucleotide sequence ID" value="NC_005125.1"/>
</dbReference>
<proteinExistence type="predicted"/>
<evidence type="ECO:0000313" key="8">
    <source>
        <dbReference type="Proteomes" id="UP000000557"/>
    </source>
</evidence>
<evidence type="ECO:0000256" key="4">
    <source>
        <dbReference type="ARBA" id="ARBA00022777"/>
    </source>
</evidence>
<dbReference type="KEGG" id="gvi:glr1586"/>
<dbReference type="PhylomeDB" id="Q7NK92"/>
<dbReference type="Pfam" id="PF00512">
    <property type="entry name" value="HisKA"/>
    <property type="match status" value="1"/>
</dbReference>
<organism evidence="7 8">
    <name type="scientific">Gloeobacter violaceus (strain ATCC 29082 / PCC 7421)</name>
    <dbReference type="NCBI Taxonomy" id="251221"/>
    <lineage>
        <taxon>Bacteria</taxon>
        <taxon>Bacillati</taxon>
        <taxon>Cyanobacteriota</taxon>
        <taxon>Cyanophyceae</taxon>
        <taxon>Gloeobacterales</taxon>
        <taxon>Gloeobacteraceae</taxon>
        <taxon>Gloeobacter</taxon>
    </lineage>
</organism>
<dbReference type="GO" id="GO:0000155">
    <property type="term" value="F:phosphorelay sensor kinase activity"/>
    <property type="evidence" value="ECO:0000318"/>
    <property type="project" value="GO_Central"/>
</dbReference>
<dbReference type="InParanoid" id="Q7NK92"/>
<dbReference type="AlphaFoldDB" id="Q7NK92"/>
<dbReference type="InterPro" id="IPR003661">
    <property type="entry name" value="HisK_dim/P_dom"/>
</dbReference>
<dbReference type="HOGENOM" id="CLU_672262_0_0_3"/>
<sequence length="411" mass="44730">METLGLAPRLRSLSQALAAGPPFAEQLQAAGSRTWSMAVAALAGFLGEHPARVILFAGGKFDLAALSAVGTVAPKLWQFQTLLAHKPQGEVVVPLSAGDPLADENFLVVIAHDFCLVLCHRSPTLQFSFETAVVRRACTVLRQRLVITRPDRLAAFDRALSHPPLASVRLLSRFSRALLAEGSRAQESIDGSELDFLELLAHEVRTPLTTIRTLTRLVLRKGGLTESARTHLEAIDRECALQIERFELLALAMDHEQGELALRPQAVAVDELLMGCLERWREQADLRGLALDVDPPAELPRVHADQLLLERVLGGLVDRLVRSLPFGSHIQLKAERAGFWLRVRIDITGGSVENPSAEDANPFRVDSQAGAVTLRLPAAQGLVAAMGGKLTLRLRPEGESSTLTLYLPIQS</sequence>
<gene>
    <name evidence="7" type="ordered locus">glr1586</name>
</gene>
<dbReference type="EnsemblBacteria" id="BAC89527">
    <property type="protein sequence ID" value="BAC89527"/>
    <property type="gene ID" value="BAC89527"/>
</dbReference>
<keyword evidence="4 7" id="KW-0808">Transferase</keyword>
<evidence type="ECO:0000256" key="5">
    <source>
        <dbReference type="ARBA" id="ARBA00023012"/>
    </source>
</evidence>
<keyword evidence="8" id="KW-1185">Reference proteome</keyword>
<dbReference type="CDD" id="cd00082">
    <property type="entry name" value="HisKA"/>
    <property type="match status" value="1"/>
</dbReference>
<dbReference type="InterPro" id="IPR036097">
    <property type="entry name" value="HisK_dim/P_sf"/>
</dbReference>
<dbReference type="PATRIC" id="fig|251221.4.peg.1623"/>
<feature type="domain" description="Histidine kinase" evidence="6">
    <location>
        <begin position="199"/>
        <end position="411"/>
    </location>
</feature>
<reference evidence="7 8" key="1">
    <citation type="journal article" date="2003" name="DNA Res.">
        <title>Complete genome structure of Gloeobacter violaceus PCC 7421, a cyanobacterium that lacks thylakoids.</title>
        <authorList>
            <person name="Nakamura Y."/>
            <person name="Kaneko T."/>
            <person name="Sato S."/>
            <person name="Mimuro M."/>
            <person name="Miyashita H."/>
            <person name="Tsuchiya T."/>
            <person name="Sasamoto S."/>
            <person name="Watanabe A."/>
            <person name="Kawashima K."/>
            <person name="Kishida Y."/>
            <person name="Kiyokawa C."/>
            <person name="Kohara M."/>
            <person name="Matsumoto M."/>
            <person name="Matsuno A."/>
            <person name="Nakazaki N."/>
            <person name="Shimpo S."/>
            <person name="Takeuchi C."/>
            <person name="Yamada M."/>
            <person name="Tabata S."/>
        </authorList>
    </citation>
    <scope>NUCLEOTIDE SEQUENCE [LARGE SCALE GENOMIC DNA]</scope>
    <source>
        <strain evidence="8">ATCC 29082 / PCC 7421</strain>
    </source>
</reference>
<comment type="catalytic activity">
    <reaction evidence="1">
        <text>ATP + protein L-histidine = ADP + protein N-phospho-L-histidine.</text>
        <dbReference type="EC" id="2.7.13.3"/>
    </reaction>
</comment>